<keyword evidence="3" id="KW-0479">Metal-binding</keyword>
<feature type="domain" description="Xylose isomerase-like TIM barrel" evidence="8">
    <location>
        <begin position="45"/>
        <end position="270"/>
    </location>
</feature>
<accession>A0A6N4WHD6</accession>
<dbReference type="InterPro" id="IPR013022">
    <property type="entry name" value="Xyl_isomerase-like_TIM-brl"/>
</dbReference>
<dbReference type="KEGG" id="many:MANY_49340"/>
<keyword evidence="6" id="KW-0862">Zinc</keyword>
<dbReference type="PROSITE" id="PS51432">
    <property type="entry name" value="AP_NUCLEASE_F2_4"/>
    <property type="match status" value="1"/>
</dbReference>
<dbReference type="PANTHER" id="PTHR21445:SF0">
    <property type="entry name" value="APURINIC-APYRIMIDINIC ENDONUCLEASE"/>
    <property type="match status" value="1"/>
</dbReference>
<evidence type="ECO:0000256" key="7">
    <source>
        <dbReference type="ARBA" id="ARBA00023204"/>
    </source>
</evidence>
<dbReference type="GO" id="GO:0008081">
    <property type="term" value="F:phosphoric diester hydrolase activity"/>
    <property type="evidence" value="ECO:0007669"/>
    <property type="project" value="TreeGrafter"/>
</dbReference>
<evidence type="ECO:0000313" key="9">
    <source>
        <dbReference type="EMBL" id="BBZ79597.1"/>
    </source>
</evidence>
<evidence type="ECO:0000256" key="3">
    <source>
        <dbReference type="ARBA" id="ARBA00022723"/>
    </source>
</evidence>
<dbReference type="CDD" id="cd00019">
    <property type="entry name" value="AP2Ec"/>
    <property type="match status" value="1"/>
</dbReference>
<dbReference type="EMBL" id="AP022620">
    <property type="protein sequence ID" value="BBZ79597.1"/>
    <property type="molecule type" value="Genomic_DNA"/>
</dbReference>
<dbReference type="PANTHER" id="PTHR21445">
    <property type="entry name" value="ENDONUCLEASE IV ENDODEOXYRIBONUCLEASE IV"/>
    <property type="match status" value="1"/>
</dbReference>
<dbReference type="AlphaFoldDB" id="A0A6N4WHD6"/>
<dbReference type="Gene3D" id="3.20.20.150">
    <property type="entry name" value="Divalent-metal-dependent TIM barrel enzymes"/>
    <property type="match status" value="1"/>
</dbReference>
<dbReference type="GO" id="GO:0003677">
    <property type="term" value="F:DNA binding"/>
    <property type="evidence" value="ECO:0007669"/>
    <property type="project" value="InterPro"/>
</dbReference>
<dbReference type="Pfam" id="PF01261">
    <property type="entry name" value="AP_endonuc_2"/>
    <property type="match status" value="1"/>
</dbReference>
<keyword evidence="4" id="KW-0227">DNA damage</keyword>
<name>A0A6N4WHD6_9MYCO</name>
<dbReference type="PROSITE" id="PS00729">
    <property type="entry name" value="AP_NUCLEASE_F2_1"/>
    <property type="match status" value="1"/>
</dbReference>
<evidence type="ECO:0000259" key="8">
    <source>
        <dbReference type="Pfam" id="PF01261"/>
    </source>
</evidence>
<dbReference type="NCBIfam" id="NF002198">
    <property type="entry name" value="PRK01060.1-3"/>
    <property type="match status" value="1"/>
</dbReference>
<keyword evidence="5" id="KW-0378">Hydrolase</keyword>
<dbReference type="GO" id="GO:0006284">
    <property type="term" value="P:base-excision repair"/>
    <property type="evidence" value="ECO:0007669"/>
    <property type="project" value="TreeGrafter"/>
</dbReference>
<dbReference type="InterPro" id="IPR001719">
    <property type="entry name" value="AP_endonuc_2"/>
</dbReference>
<dbReference type="SUPFAM" id="SSF51658">
    <property type="entry name" value="Xylose isomerase-like"/>
    <property type="match status" value="1"/>
</dbReference>
<keyword evidence="10" id="KW-1185">Reference proteome</keyword>
<protein>
    <submittedName>
        <fullName evidence="9">Deoxyribonuclease IV</fullName>
    </submittedName>
</protein>
<dbReference type="InterPro" id="IPR018246">
    <property type="entry name" value="AP_endonuc_F2_Zn_BS"/>
</dbReference>
<keyword evidence="7" id="KW-0234">DNA repair</keyword>
<dbReference type="SMART" id="SM00518">
    <property type="entry name" value="AP2Ec"/>
    <property type="match status" value="1"/>
</dbReference>
<dbReference type="PROSITE" id="PS00730">
    <property type="entry name" value="AP_NUCLEASE_F2_2"/>
    <property type="match status" value="1"/>
</dbReference>
<evidence type="ECO:0000256" key="6">
    <source>
        <dbReference type="ARBA" id="ARBA00022833"/>
    </source>
</evidence>
<proteinExistence type="inferred from homology"/>
<dbReference type="Proteomes" id="UP000467249">
    <property type="component" value="Chromosome"/>
</dbReference>
<organism evidence="9 10">
    <name type="scientific">Mycolicibacterium anyangense</name>
    <dbReference type="NCBI Taxonomy" id="1431246"/>
    <lineage>
        <taxon>Bacteria</taxon>
        <taxon>Bacillati</taxon>
        <taxon>Actinomycetota</taxon>
        <taxon>Actinomycetes</taxon>
        <taxon>Mycobacteriales</taxon>
        <taxon>Mycobacteriaceae</taxon>
        <taxon>Mycolicibacterium</taxon>
    </lineage>
</organism>
<dbReference type="InterPro" id="IPR036237">
    <property type="entry name" value="Xyl_isomerase-like_sf"/>
</dbReference>
<dbReference type="PROSITE" id="PS00731">
    <property type="entry name" value="AP_NUCLEASE_F2_3"/>
    <property type="match status" value="1"/>
</dbReference>
<evidence type="ECO:0000313" key="10">
    <source>
        <dbReference type="Proteomes" id="UP000467249"/>
    </source>
</evidence>
<comment type="cofactor">
    <cofactor evidence="1">
        <name>Zn(2+)</name>
        <dbReference type="ChEBI" id="CHEBI:29105"/>
    </cofactor>
</comment>
<evidence type="ECO:0000256" key="4">
    <source>
        <dbReference type="ARBA" id="ARBA00022763"/>
    </source>
</evidence>
<evidence type="ECO:0000256" key="1">
    <source>
        <dbReference type="ARBA" id="ARBA00001947"/>
    </source>
</evidence>
<comment type="similarity">
    <text evidence="2">Belongs to the AP endonuclease 2 family.</text>
</comment>
<evidence type="ECO:0000256" key="5">
    <source>
        <dbReference type="ARBA" id="ARBA00022801"/>
    </source>
</evidence>
<gene>
    <name evidence="9" type="ORF">MANY_49340</name>
</gene>
<reference evidence="9 10" key="1">
    <citation type="journal article" date="2019" name="Emerg. Microbes Infect.">
        <title>Comprehensive subspecies identification of 175 nontuberculous mycobacteria species based on 7547 genomic profiles.</title>
        <authorList>
            <person name="Matsumoto Y."/>
            <person name="Kinjo T."/>
            <person name="Motooka D."/>
            <person name="Nabeya D."/>
            <person name="Jung N."/>
            <person name="Uechi K."/>
            <person name="Horii T."/>
            <person name="Iida T."/>
            <person name="Fujita J."/>
            <person name="Nakamura S."/>
        </authorList>
    </citation>
    <scope>NUCLEOTIDE SEQUENCE [LARGE SCALE GENOMIC DNA]</scope>
    <source>
        <strain evidence="9 10">JCM 30275</strain>
    </source>
</reference>
<sequence length="275" mass="29491">MRLLADGGGRPGRRSLAAPPRLADVLIGSHVRSDNPLAGALDDEADAVQFFLGDPQSWKKPKPREDADMLRRSPIPLYVHAPYLINVASANNRVRIPSRKILQDTCDAAAEVGATAVIVHGGHADDNDMEAGFERWVKALAQLQTDVPVYLENTAGGDHAMARHFDTIGRLWDRIGDTGIGFCLDTCHAWAAGEELIDAVERIKAITGRIDLVHCNDSRDAKGSGADRHANFGAGQIDPQLLVAVVTAAGAPVICETADDGRKNDIAFLRDNVPG</sequence>
<dbReference type="GO" id="GO:0003906">
    <property type="term" value="F:DNA-(apurinic or apyrimidinic site) endonuclease activity"/>
    <property type="evidence" value="ECO:0007669"/>
    <property type="project" value="TreeGrafter"/>
</dbReference>
<evidence type="ECO:0000256" key="2">
    <source>
        <dbReference type="ARBA" id="ARBA00005340"/>
    </source>
</evidence>
<dbReference type="GO" id="GO:0008270">
    <property type="term" value="F:zinc ion binding"/>
    <property type="evidence" value="ECO:0007669"/>
    <property type="project" value="InterPro"/>
</dbReference>